<accession>A0A7W4YHU2</accession>
<dbReference type="PANTHER" id="PTHR21666">
    <property type="entry name" value="PEPTIDASE-RELATED"/>
    <property type="match status" value="1"/>
</dbReference>
<dbReference type="RefSeq" id="WP_183626840.1">
    <property type="nucleotide sequence ID" value="NZ_JACHWJ010000011.1"/>
</dbReference>
<sequence length="160" mass="17048">MTHGPKYEPSAAEKIFAWPIDMTLASFTPGSGFGPRRIMGTPPGEFEDHFALDIGAPSGTPVYAPADAVVDVARPDGEGEAGGGNQVWLRHKDWLTGYFHLRDAPLVSEGDVIPAGTLIGYVGSTGNAGGDHLCWHTQLTRGGQALAMNPRQVMRDYGRS</sequence>
<dbReference type="PANTHER" id="PTHR21666:SF270">
    <property type="entry name" value="MUREIN HYDROLASE ACTIVATOR ENVC"/>
    <property type="match status" value="1"/>
</dbReference>
<evidence type="ECO:0000313" key="2">
    <source>
        <dbReference type="EMBL" id="MBB2959506.1"/>
    </source>
</evidence>
<feature type="domain" description="M23ase beta-sheet core" evidence="1">
    <location>
        <begin position="49"/>
        <end position="138"/>
    </location>
</feature>
<dbReference type="InterPro" id="IPR016047">
    <property type="entry name" value="M23ase_b-sheet_dom"/>
</dbReference>
<dbReference type="Gene3D" id="2.70.70.10">
    <property type="entry name" value="Glucose Permease (Domain IIA)"/>
    <property type="match status" value="1"/>
</dbReference>
<dbReference type="GO" id="GO:0004222">
    <property type="term" value="F:metalloendopeptidase activity"/>
    <property type="evidence" value="ECO:0007669"/>
    <property type="project" value="TreeGrafter"/>
</dbReference>
<proteinExistence type="predicted"/>
<reference evidence="2 3" key="1">
    <citation type="submission" date="2020-08" db="EMBL/GenBank/DDBJ databases">
        <title>Sequencing the genomes of 1000 actinobacteria strains.</title>
        <authorList>
            <person name="Klenk H.-P."/>
        </authorList>
    </citation>
    <scope>NUCLEOTIDE SEQUENCE [LARGE SCALE GENOMIC DNA]</scope>
    <source>
        <strain evidence="2 3">DSM 20419</strain>
    </source>
</reference>
<name>A0A7W4YHU2_9MICO</name>
<organism evidence="2 3">
    <name type="scientific">Pseudoclavibacter helvolus</name>
    <dbReference type="NCBI Taxonomy" id="255205"/>
    <lineage>
        <taxon>Bacteria</taxon>
        <taxon>Bacillati</taxon>
        <taxon>Actinomycetota</taxon>
        <taxon>Actinomycetes</taxon>
        <taxon>Micrococcales</taxon>
        <taxon>Microbacteriaceae</taxon>
        <taxon>Pseudoclavibacter</taxon>
    </lineage>
</organism>
<keyword evidence="3" id="KW-1185">Reference proteome</keyword>
<dbReference type="EMBL" id="JACHWJ010000011">
    <property type="protein sequence ID" value="MBB2959506.1"/>
    <property type="molecule type" value="Genomic_DNA"/>
</dbReference>
<dbReference type="InterPro" id="IPR050570">
    <property type="entry name" value="Cell_wall_metabolism_enzyme"/>
</dbReference>
<dbReference type="CDD" id="cd12797">
    <property type="entry name" value="M23_peptidase"/>
    <property type="match status" value="1"/>
</dbReference>
<evidence type="ECO:0000259" key="1">
    <source>
        <dbReference type="Pfam" id="PF01551"/>
    </source>
</evidence>
<comment type="caution">
    <text evidence="2">The sequence shown here is derived from an EMBL/GenBank/DDBJ whole genome shotgun (WGS) entry which is preliminary data.</text>
</comment>
<dbReference type="Proteomes" id="UP000545286">
    <property type="component" value="Unassembled WGS sequence"/>
</dbReference>
<dbReference type="SUPFAM" id="SSF51261">
    <property type="entry name" value="Duplicated hybrid motif"/>
    <property type="match status" value="1"/>
</dbReference>
<dbReference type="InterPro" id="IPR011055">
    <property type="entry name" value="Dup_hybrid_motif"/>
</dbReference>
<evidence type="ECO:0000313" key="3">
    <source>
        <dbReference type="Proteomes" id="UP000545286"/>
    </source>
</evidence>
<gene>
    <name evidence="2" type="ORF">FHX72_003675</name>
</gene>
<keyword evidence="2" id="KW-0378">Hydrolase</keyword>
<dbReference type="AlphaFoldDB" id="A0A7W4YHU2"/>
<protein>
    <submittedName>
        <fullName evidence="2">Murein DD-endopeptidase MepM/ murein hydrolase activator NlpD</fullName>
    </submittedName>
</protein>
<dbReference type="Pfam" id="PF01551">
    <property type="entry name" value="Peptidase_M23"/>
    <property type="match status" value="1"/>
</dbReference>